<keyword evidence="5" id="KW-1185">Reference proteome</keyword>
<evidence type="ECO:0000256" key="1">
    <source>
        <dbReference type="ARBA" id="ARBA00010577"/>
    </source>
</evidence>
<gene>
    <name evidence="4" type="ORF">CLVI_06310</name>
</gene>
<dbReference type="GO" id="GO:0044781">
    <property type="term" value="P:bacterial-type flagellum organization"/>
    <property type="evidence" value="ECO:0007669"/>
    <property type="project" value="UniProtKB-UniRule"/>
</dbReference>
<protein>
    <recommendedName>
        <fullName evidence="3">Basal-body rod modification protein FlgD</fullName>
    </recommendedName>
</protein>
<keyword evidence="2 3" id="KW-1005">Bacterial flagellum biogenesis</keyword>
<dbReference type="EMBL" id="PVXQ01000004">
    <property type="protein sequence ID" value="PRR83977.1"/>
    <property type="molecule type" value="Genomic_DNA"/>
</dbReference>
<dbReference type="Proteomes" id="UP000239471">
    <property type="component" value="Unassembled WGS sequence"/>
</dbReference>
<dbReference type="Pfam" id="PF03963">
    <property type="entry name" value="FlgD"/>
    <property type="match status" value="1"/>
</dbReference>
<name>A0A2T0BJF1_9CLOT</name>
<dbReference type="AlphaFoldDB" id="A0A2T0BJF1"/>
<dbReference type="OrthoDB" id="280334at2"/>
<comment type="caution">
    <text evidence="4">The sequence shown here is derived from an EMBL/GenBank/DDBJ whole genome shotgun (WGS) entry which is preliminary data.</text>
</comment>
<proteinExistence type="inferred from homology"/>
<keyword evidence="4" id="KW-0282">Flagellum</keyword>
<evidence type="ECO:0000256" key="2">
    <source>
        <dbReference type="ARBA" id="ARBA00022795"/>
    </source>
</evidence>
<organism evidence="4 5">
    <name type="scientific">Clostridium vincentii</name>
    <dbReference type="NCBI Taxonomy" id="52704"/>
    <lineage>
        <taxon>Bacteria</taxon>
        <taxon>Bacillati</taxon>
        <taxon>Bacillota</taxon>
        <taxon>Clostridia</taxon>
        <taxon>Eubacteriales</taxon>
        <taxon>Clostridiaceae</taxon>
        <taxon>Clostridium</taxon>
    </lineage>
</organism>
<sequence>MAINDMTIQDYSTATKTDSGTKIVKKGQELGKEAFLTILAAQLSNQDPSKETDSSQYISQMAQFASMEQMTNLNETMTNSVNQNLVGKGVTLSILDSNGVAYTGVVQTVTSNSSGTSLTVEVNDNGTNTYIDANVDQIVTVVNVSDYSIPPLTNMDGNMQFLVASSFLNKNVELTDVDSDGENLTGTVKGVYKESGAIKMRVELASGETIEVAYANVTKVGEFEE</sequence>
<comment type="function">
    <text evidence="3">Required for flagellar hook formation. May act as a scaffolding protein.</text>
</comment>
<keyword evidence="4" id="KW-0969">Cilium</keyword>
<evidence type="ECO:0000313" key="5">
    <source>
        <dbReference type="Proteomes" id="UP000239471"/>
    </source>
</evidence>
<evidence type="ECO:0000313" key="4">
    <source>
        <dbReference type="EMBL" id="PRR83977.1"/>
    </source>
</evidence>
<evidence type="ECO:0000256" key="3">
    <source>
        <dbReference type="RuleBase" id="RU362076"/>
    </source>
</evidence>
<reference evidence="4 5" key="1">
    <citation type="submission" date="2018-03" db="EMBL/GenBank/DDBJ databases">
        <title>Genome sequence of Clostridium vincentii DSM 10228.</title>
        <authorList>
            <person name="Poehlein A."/>
            <person name="Daniel R."/>
        </authorList>
    </citation>
    <scope>NUCLEOTIDE SEQUENCE [LARGE SCALE GENOMIC DNA]</scope>
    <source>
        <strain evidence="4 5">DSM 10228</strain>
    </source>
</reference>
<keyword evidence="4" id="KW-0966">Cell projection</keyword>
<comment type="similarity">
    <text evidence="1 3">Belongs to the FlgD family.</text>
</comment>
<dbReference type="InterPro" id="IPR005648">
    <property type="entry name" value="FlgD"/>
</dbReference>
<accession>A0A2T0BJF1</accession>
<dbReference type="RefSeq" id="WP_106058660.1">
    <property type="nucleotide sequence ID" value="NZ_PVXQ01000004.1"/>
</dbReference>